<evidence type="ECO:0000313" key="2">
    <source>
        <dbReference type="Proteomes" id="UP001603857"/>
    </source>
</evidence>
<accession>A0ABD1MXW7</accession>
<reference evidence="1 2" key="1">
    <citation type="submission" date="2024-08" db="EMBL/GenBank/DDBJ databases">
        <title>Insights into the chromosomal genome structure of Flemingia macrophylla.</title>
        <authorList>
            <person name="Ding Y."/>
            <person name="Zhao Y."/>
            <person name="Bi W."/>
            <person name="Wu M."/>
            <person name="Zhao G."/>
            <person name="Gong Y."/>
            <person name="Li W."/>
            <person name="Zhang P."/>
        </authorList>
    </citation>
    <scope>NUCLEOTIDE SEQUENCE [LARGE SCALE GENOMIC DNA]</scope>
    <source>
        <strain evidence="1">DYQJB</strain>
        <tissue evidence="1">Leaf</tissue>
    </source>
</reference>
<sequence length="112" mass="12453">MHHLCPRSGRHPSLSRGFAACQALVWFFALHRIKPMLHRLCGPPSIPLSFILTNVLPWRDTTTGVSNPIRSPSFHLSVSAQQSAFAVGVLSDLYAFHRSTGNSLCPYRTPAW</sequence>
<evidence type="ECO:0000313" key="1">
    <source>
        <dbReference type="EMBL" id="KAL2340676.1"/>
    </source>
</evidence>
<name>A0ABD1MXW7_9FABA</name>
<dbReference type="AlphaFoldDB" id="A0ABD1MXW7"/>
<proteinExistence type="predicted"/>
<dbReference type="Proteomes" id="UP001603857">
    <property type="component" value="Unassembled WGS sequence"/>
</dbReference>
<dbReference type="EMBL" id="JBGMDY010000003">
    <property type="protein sequence ID" value="KAL2340676.1"/>
    <property type="molecule type" value="Genomic_DNA"/>
</dbReference>
<comment type="caution">
    <text evidence="1">The sequence shown here is derived from an EMBL/GenBank/DDBJ whole genome shotgun (WGS) entry which is preliminary data.</text>
</comment>
<organism evidence="1 2">
    <name type="scientific">Flemingia macrophylla</name>
    <dbReference type="NCBI Taxonomy" id="520843"/>
    <lineage>
        <taxon>Eukaryota</taxon>
        <taxon>Viridiplantae</taxon>
        <taxon>Streptophyta</taxon>
        <taxon>Embryophyta</taxon>
        <taxon>Tracheophyta</taxon>
        <taxon>Spermatophyta</taxon>
        <taxon>Magnoliopsida</taxon>
        <taxon>eudicotyledons</taxon>
        <taxon>Gunneridae</taxon>
        <taxon>Pentapetalae</taxon>
        <taxon>rosids</taxon>
        <taxon>fabids</taxon>
        <taxon>Fabales</taxon>
        <taxon>Fabaceae</taxon>
        <taxon>Papilionoideae</taxon>
        <taxon>50 kb inversion clade</taxon>
        <taxon>NPAAA clade</taxon>
        <taxon>indigoferoid/millettioid clade</taxon>
        <taxon>Phaseoleae</taxon>
        <taxon>Flemingia</taxon>
    </lineage>
</organism>
<keyword evidence="2" id="KW-1185">Reference proteome</keyword>
<gene>
    <name evidence="1" type="ORF">Fmac_008616</name>
</gene>
<protein>
    <submittedName>
        <fullName evidence="1">Uncharacterized protein</fullName>
    </submittedName>
</protein>